<dbReference type="eggNOG" id="COG1994">
    <property type="taxonomic scope" value="Bacteria"/>
</dbReference>
<evidence type="ECO:0000313" key="4">
    <source>
        <dbReference type="Proteomes" id="UP000035100"/>
    </source>
</evidence>
<keyword evidence="2" id="KW-1133">Transmembrane helix</keyword>
<evidence type="ECO:0000256" key="1">
    <source>
        <dbReference type="SAM" id="MobiDB-lite"/>
    </source>
</evidence>
<dbReference type="GO" id="GO:0005737">
    <property type="term" value="C:cytoplasm"/>
    <property type="evidence" value="ECO:0007669"/>
    <property type="project" value="TreeGrafter"/>
</dbReference>
<proteinExistence type="predicted"/>
<protein>
    <recommendedName>
        <fullName evidence="5">Peptide zinc metalloprotease protein</fullName>
    </recommendedName>
</protein>
<evidence type="ECO:0000256" key="2">
    <source>
        <dbReference type="SAM" id="Phobius"/>
    </source>
</evidence>
<dbReference type="GO" id="GO:0016020">
    <property type="term" value="C:membrane"/>
    <property type="evidence" value="ECO:0007669"/>
    <property type="project" value="InterPro"/>
</dbReference>
<feature type="region of interest" description="Disordered" evidence="1">
    <location>
        <begin position="629"/>
        <end position="648"/>
    </location>
</feature>
<dbReference type="PANTHER" id="PTHR13325">
    <property type="entry name" value="PROTEASE M50 MEMBRANE-BOUND TRANSCRIPTION FACTOR SITE 2 PROTEASE"/>
    <property type="match status" value="1"/>
</dbReference>
<evidence type="ECO:0008006" key="5">
    <source>
        <dbReference type="Google" id="ProtNLM"/>
    </source>
</evidence>
<feature type="transmembrane region" description="Helical" evidence="2">
    <location>
        <begin position="155"/>
        <end position="177"/>
    </location>
</feature>
<dbReference type="AlphaFoldDB" id="A0A0D0NLW3"/>
<dbReference type="PATRIC" id="fig|1123501.6.peg.2437"/>
<dbReference type="eggNOG" id="COG0845">
    <property type="taxonomic scope" value="Bacteria"/>
</dbReference>
<reference evidence="3 4" key="1">
    <citation type="submission" date="2013-01" db="EMBL/GenBank/DDBJ databases">
        <authorList>
            <person name="Fiebig A."/>
            <person name="Goeker M."/>
            <person name="Klenk H.-P.P."/>
        </authorList>
    </citation>
    <scope>NUCLEOTIDE SEQUENCE [LARGE SCALE GENOMIC DNA]</scope>
    <source>
        <strain evidence="3 4">DSM 24838</strain>
    </source>
</reference>
<feature type="transmembrane region" description="Helical" evidence="2">
    <location>
        <begin position="257"/>
        <end position="277"/>
    </location>
</feature>
<keyword evidence="2" id="KW-0812">Transmembrane</keyword>
<organism evidence="3 4">
    <name type="scientific">Wenxinia marina DSM 24838</name>
    <dbReference type="NCBI Taxonomy" id="1123501"/>
    <lineage>
        <taxon>Bacteria</taxon>
        <taxon>Pseudomonadati</taxon>
        <taxon>Pseudomonadota</taxon>
        <taxon>Alphaproteobacteria</taxon>
        <taxon>Rhodobacterales</taxon>
        <taxon>Roseobacteraceae</taxon>
        <taxon>Wenxinia</taxon>
    </lineage>
</organism>
<feature type="transmembrane region" description="Helical" evidence="2">
    <location>
        <begin position="226"/>
        <end position="245"/>
    </location>
</feature>
<dbReference type="OrthoDB" id="9759690at2"/>
<evidence type="ECO:0000313" key="3">
    <source>
        <dbReference type="EMBL" id="KIQ69260.1"/>
    </source>
</evidence>
<dbReference type="SUPFAM" id="SSF111369">
    <property type="entry name" value="HlyD-like secretion proteins"/>
    <property type="match status" value="1"/>
</dbReference>
<feature type="transmembrane region" description="Helical" evidence="2">
    <location>
        <begin position="394"/>
        <end position="415"/>
    </location>
</feature>
<dbReference type="RefSeq" id="WP_026198467.1">
    <property type="nucleotide sequence ID" value="NZ_KB902295.1"/>
</dbReference>
<dbReference type="InterPro" id="IPR001193">
    <property type="entry name" value="MBTPS2"/>
</dbReference>
<name>A0A0D0NLW3_9RHOB</name>
<keyword evidence="4" id="KW-1185">Reference proteome</keyword>
<dbReference type="PANTHER" id="PTHR13325:SF3">
    <property type="entry name" value="MEMBRANE-BOUND TRANSCRIPTION FACTOR SITE-2 PROTEASE"/>
    <property type="match status" value="1"/>
</dbReference>
<dbReference type="EMBL" id="AONG01000010">
    <property type="protein sequence ID" value="KIQ69260.1"/>
    <property type="molecule type" value="Genomic_DNA"/>
</dbReference>
<accession>A0A0D0NLW3</accession>
<feature type="transmembrane region" description="Helical" evidence="2">
    <location>
        <begin position="427"/>
        <end position="444"/>
    </location>
</feature>
<dbReference type="STRING" id="1123501.Wenmar_02331"/>
<keyword evidence="2" id="KW-0472">Membrane</keyword>
<comment type="caution">
    <text evidence="3">The sequence shown here is derived from an EMBL/GenBank/DDBJ whole genome shotgun (WGS) entry which is preliminary data.</text>
</comment>
<gene>
    <name evidence="3" type="ORF">Wenmar_02331</name>
</gene>
<feature type="transmembrane region" description="Helical" evidence="2">
    <location>
        <begin position="189"/>
        <end position="206"/>
    </location>
</feature>
<dbReference type="GO" id="GO:0004222">
    <property type="term" value="F:metalloendopeptidase activity"/>
    <property type="evidence" value="ECO:0007669"/>
    <property type="project" value="InterPro"/>
</dbReference>
<feature type="transmembrane region" description="Helical" evidence="2">
    <location>
        <begin position="361"/>
        <end position="388"/>
    </location>
</feature>
<dbReference type="GO" id="GO:0031293">
    <property type="term" value="P:membrane protein intracellular domain proteolysis"/>
    <property type="evidence" value="ECO:0007669"/>
    <property type="project" value="TreeGrafter"/>
</dbReference>
<feature type="transmembrane region" description="Helical" evidence="2">
    <location>
        <begin position="283"/>
        <end position="303"/>
    </location>
</feature>
<dbReference type="Proteomes" id="UP000035100">
    <property type="component" value="Unassembled WGS sequence"/>
</dbReference>
<sequence>MTESLQSPSWYRVADLTPRLRSHAQVHRAVFRSEVWYVIEDHASGAYLRVSEAAWQIIGLMNGRRRMEDIWRTAAEALGDDLPTQHETMQLLIRLHRADVLHADIPPDMGRLVERGARDSRTKRLAGLRNPLAIRVPLFDPDGFVRATHWLVRPLFGWFGLLLWLGVVGTGLVLALADIDALQNNVADRALSAGNLLLVVALYPLVKAVHELGHAYAVRHWGGEVHEIGIMLLVFMPVPYVDASASSGFRNKWHRAGVAGAGIVVELFLAGLAAILWTQLEPGLTRAAAMNVMLLAGLSTLFFNGNPLLRFDGYYVLADLVEIPNLGTRSTQHLKYLAQRYLFGLKDARSPAMARGEATWFVAYGILSLIYRYFIMLAILLVVANLFFEIGLALALWSAILLLVVPLAKGFWFVVADGRLDGRRGRAVAASAGIGAMFFWLIFVQPVPSATMVQGVVRAPDQSLAIAGAEGFVVELLAEPGQDLVAGAPILRIEDPLIEARVALVESQIEELRLRRIQALAADRVQADLISQELGLAEQALALAVERRGEQIVTAPIDGRLLMPSGEELIGRFARKGETLAWVMGDAPGQIRAVIPEARIDLLRLGVEDVRLRLASHPDEEIAATLSRDRPAAATELPSPALGRAGGGPIPLDPRATDRVTPVGIVFTVDLTPADGRPLTAVGERVYIRFDHGARPLGEQLWRGVRQVFLRDLNV</sequence>